<protein>
    <submittedName>
        <fullName evidence="1">Uncharacterized protein</fullName>
    </submittedName>
</protein>
<evidence type="ECO:0000313" key="1">
    <source>
        <dbReference type="EMBL" id="MCE7006909.1"/>
    </source>
</evidence>
<dbReference type="Proteomes" id="UP001521150">
    <property type="component" value="Unassembled WGS sequence"/>
</dbReference>
<sequence>MDTHEERVLNARLGSLNSDLARFVVAVIDADHQNKRWPHTREAESELGTRLVEVGRLLLDHAQRLPSAEPIEQRDPRVIEGAFQVRREG</sequence>
<dbReference type="EMBL" id="JAJVCN010000002">
    <property type="protein sequence ID" value="MCE7006909.1"/>
    <property type="molecule type" value="Genomic_DNA"/>
</dbReference>
<accession>A0ABS8ZHS0</accession>
<dbReference type="RefSeq" id="WP_233728326.1">
    <property type="nucleotide sequence ID" value="NZ_JAJVCN010000002.1"/>
</dbReference>
<name>A0ABS8ZHS0_9PSEU</name>
<evidence type="ECO:0000313" key="2">
    <source>
        <dbReference type="Proteomes" id="UP001521150"/>
    </source>
</evidence>
<gene>
    <name evidence="1" type="ORF">LWC34_29380</name>
</gene>
<proteinExistence type="predicted"/>
<reference evidence="1 2" key="1">
    <citation type="submission" date="2021-12" db="EMBL/GenBank/DDBJ databases">
        <title>Genome sequence of Kibdelosporangium philippinense ATCC 49844.</title>
        <authorList>
            <person name="Fedorov E.A."/>
            <person name="Omeragic M."/>
            <person name="Shalygina K.F."/>
            <person name="Maclea K.S."/>
        </authorList>
    </citation>
    <scope>NUCLEOTIDE SEQUENCE [LARGE SCALE GENOMIC DNA]</scope>
    <source>
        <strain evidence="1 2">ATCC 49844</strain>
    </source>
</reference>
<keyword evidence="2" id="KW-1185">Reference proteome</keyword>
<organism evidence="1 2">
    <name type="scientific">Kibdelosporangium philippinense</name>
    <dbReference type="NCBI Taxonomy" id="211113"/>
    <lineage>
        <taxon>Bacteria</taxon>
        <taxon>Bacillati</taxon>
        <taxon>Actinomycetota</taxon>
        <taxon>Actinomycetes</taxon>
        <taxon>Pseudonocardiales</taxon>
        <taxon>Pseudonocardiaceae</taxon>
        <taxon>Kibdelosporangium</taxon>
    </lineage>
</organism>
<comment type="caution">
    <text evidence="1">The sequence shown here is derived from an EMBL/GenBank/DDBJ whole genome shotgun (WGS) entry which is preliminary data.</text>
</comment>